<protein>
    <submittedName>
        <fullName evidence="4">Uncharacterized protein</fullName>
    </submittedName>
</protein>
<feature type="compositionally biased region" description="Low complexity" evidence="1">
    <location>
        <begin position="323"/>
        <end position="344"/>
    </location>
</feature>
<reference evidence="4" key="1">
    <citation type="submission" date="2023-06" db="EMBL/GenBank/DDBJ databases">
        <title>Conoideocrella luteorostrata (Hypocreales: Clavicipitaceae), a potential biocontrol fungus for elongate hemlock scale in United States Christmas tree production areas.</title>
        <authorList>
            <person name="Barrett H."/>
            <person name="Lovett B."/>
            <person name="Macias A.M."/>
            <person name="Stajich J.E."/>
            <person name="Kasson M.T."/>
        </authorList>
    </citation>
    <scope>NUCLEOTIDE SEQUENCE</scope>
    <source>
        <strain evidence="4">ARSEF 14590</strain>
    </source>
</reference>
<feature type="compositionally biased region" description="Gly residues" evidence="1">
    <location>
        <begin position="62"/>
        <end position="72"/>
    </location>
</feature>
<evidence type="ECO:0000256" key="2">
    <source>
        <dbReference type="SAM" id="Phobius"/>
    </source>
</evidence>
<feature type="region of interest" description="Disordered" evidence="1">
    <location>
        <begin position="316"/>
        <end position="496"/>
    </location>
</feature>
<feature type="signal peptide" evidence="3">
    <location>
        <begin position="1"/>
        <end position="17"/>
    </location>
</feature>
<evidence type="ECO:0000313" key="4">
    <source>
        <dbReference type="EMBL" id="KAK2606263.1"/>
    </source>
</evidence>
<feature type="compositionally biased region" description="Low complexity" evidence="1">
    <location>
        <begin position="49"/>
        <end position="61"/>
    </location>
</feature>
<gene>
    <name evidence="4" type="ORF">QQS21_003311</name>
</gene>
<organism evidence="4 5">
    <name type="scientific">Conoideocrella luteorostrata</name>
    <dbReference type="NCBI Taxonomy" id="1105319"/>
    <lineage>
        <taxon>Eukaryota</taxon>
        <taxon>Fungi</taxon>
        <taxon>Dikarya</taxon>
        <taxon>Ascomycota</taxon>
        <taxon>Pezizomycotina</taxon>
        <taxon>Sordariomycetes</taxon>
        <taxon>Hypocreomycetidae</taxon>
        <taxon>Hypocreales</taxon>
        <taxon>Clavicipitaceae</taxon>
        <taxon>Conoideocrella</taxon>
    </lineage>
</organism>
<keyword evidence="2" id="KW-0472">Membrane</keyword>
<feature type="transmembrane region" description="Helical" evidence="2">
    <location>
        <begin position="289"/>
        <end position="309"/>
    </location>
</feature>
<feature type="region of interest" description="Disordered" evidence="1">
    <location>
        <begin position="24"/>
        <end position="92"/>
    </location>
</feature>
<feature type="compositionally biased region" description="Basic and acidic residues" evidence="1">
    <location>
        <begin position="466"/>
        <end position="476"/>
    </location>
</feature>
<feature type="chain" id="PRO_5042495235" evidence="3">
    <location>
        <begin position="18"/>
        <end position="496"/>
    </location>
</feature>
<feature type="compositionally biased region" description="Low complexity" evidence="1">
    <location>
        <begin position="73"/>
        <end position="83"/>
    </location>
</feature>
<dbReference type="EMBL" id="JASWJB010000043">
    <property type="protein sequence ID" value="KAK2606263.1"/>
    <property type="molecule type" value="Genomic_DNA"/>
</dbReference>
<evidence type="ECO:0000256" key="3">
    <source>
        <dbReference type="SAM" id="SignalP"/>
    </source>
</evidence>
<sequence length="496" mass="50047">MRLSLGLVLGLALGTQAKRLAARQNGGLTSAPPMTTPAPGGTGSGSGSSGSDSSTTSISSSVGGGGGGGNGGDTTVQQTRTVTQGGGGSTVSQTTTIQVSTVTTVTVTTTDIATTTVTSRDNDTATKTVYVTSTQFVNAKRDLEVVEFVGNGPAQVEAEATPVPRATATRAGYTGLQRFRNNRRAVVTNTVFVTVGSGGGDTTVVVTATRSVRSTTTTLVHTTSFVTETDQANAKTTITSTSTIVLKLTQVSTGAIETSEPTGAGNGNGNGSGNNNADSGLSTGAKAGIGAGVGVVGLAVIAGIIAFCLRRRRRGPKPDPDDLLGPSSEVPVGVGAGGSRSSRPMSEALSSAPGAVPRRSPVLPNVQPEGYRGTAMGDGRAGYAKPETYGSAYAPTRSTTTNTKASTLSPGDQLPRHPTPDTNTASVSPLTPRPDTAELGSEGGGAKWHQPEAAEMATDNPAAAKWHSDNAHEIDSRPAMSHQSGPVYEMPTQSYK</sequence>
<keyword evidence="2" id="KW-0812">Transmembrane</keyword>
<keyword evidence="2" id="KW-1133">Transmembrane helix</keyword>
<evidence type="ECO:0000313" key="5">
    <source>
        <dbReference type="Proteomes" id="UP001251528"/>
    </source>
</evidence>
<name>A0AAJ0CUE8_9HYPO</name>
<keyword evidence="5" id="KW-1185">Reference proteome</keyword>
<proteinExistence type="predicted"/>
<feature type="region of interest" description="Disordered" evidence="1">
    <location>
        <begin position="257"/>
        <end position="277"/>
    </location>
</feature>
<comment type="caution">
    <text evidence="4">The sequence shown here is derived from an EMBL/GenBank/DDBJ whole genome shotgun (WGS) entry which is preliminary data.</text>
</comment>
<feature type="compositionally biased region" description="Low complexity" evidence="1">
    <location>
        <begin position="396"/>
        <end position="409"/>
    </location>
</feature>
<keyword evidence="3" id="KW-0732">Signal</keyword>
<evidence type="ECO:0000256" key="1">
    <source>
        <dbReference type="SAM" id="MobiDB-lite"/>
    </source>
</evidence>
<feature type="compositionally biased region" description="Polar residues" evidence="1">
    <location>
        <begin position="420"/>
        <end position="429"/>
    </location>
</feature>
<dbReference type="Proteomes" id="UP001251528">
    <property type="component" value="Unassembled WGS sequence"/>
</dbReference>
<accession>A0AAJ0CUE8</accession>
<dbReference type="AlphaFoldDB" id="A0AAJ0CUE8"/>